<comment type="similarity">
    <text evidence="1">Belongs to the folate receptor family.</text>
</comment>
<dbReference type="InterPro" id="IPR004269">
    <property type="entry name" value="Folate_rcpt"/>
</dbReference>
<name>A0ABR0Y882_HUSHU</name>
<accession>A0ABR0Y882</accession>
<dbReference type="Proteomes" id="UP001369086">
    <property type="component" value="Unassembled WGS sequence"/>
</dbReference>
<keyword evidence="7" id="KW-1185">Reference proteome</keyword>
<organism evidence="6 7">
    <name type="scientific">Huso huso</name>
    <name type="common">Beluga</name>
    <name type="synonym">Acipenser huso</name>
    <dbReference type="NCBI Taxonomy" id="61971"/>
    <lineage>
        <taxon>Eukaryota</taxon>
        <taxon>Metazoa</taxon>
        <taxon>Chordata</taxon>
        <taxon>Craniata</taxon>
        <taxon>Vertebrata</taxon>
        <taxon>Euteleostomi</taxon>
        <taxon>Actinopterygii</taxon>
        <taxon>Chondrostei</taxon>
        <taxon>Acipenseriformes</taxon>
        <taxon>Acipenseridae</taxon>
        <taxon>Huso</taxon>
    </lineage>
</organism>
<dbReference type="PANTHER" id="PTHR10517:SF25">
    <property type="entry name" value="RETBINDIN ISOFORM X1"/>
    <property type="match status" value="1"/>
</dbReference>
<feature type="region of interest" description="Disordered" evidence="4">
    <location>
        <begin position="207"/>
        <end position="263"/>
    </location>
</feature>
<evidence type="ECO:0000313" key="7">
    <source>
        <dbReference type="Proteomes" id="UP001369086"/>
    </source>
</evidence>
<protein>
    <submittedName>
        <fullName evidence="6">Riboflavin-binding protein-like</fullName>
    </submittedName>
</protein>
<evidence type="ECO:0000256" key="3">
    <source>
        <dbReference type="ARBA" id="ARBA00023157"/>
    </source>
</evidence>
<proteinExistence type="inferred from homology"/>
<evidence type="ECO:0000256" key="2">
    <source>
        <dbReference type="ARBA" id="ARBA00022729"/>
    </source>
</evidence>
<dbReference type="PANTHER" id="PTHR10517">
    <property type="entry name" value="FOLATE RECEPTOR"/>
    <property type="match status" value="1"/>
</dbReference>
<keyword evidence="2" id="KW-0732">Signal</keyword>
<evidence type="ECO:0000256" key="4">
    <source>
        <dbReference type="SAM" id="MobiDB-lite"/>
    </source>
</evidence>
<gene>
    <name evidence="6" type="ORF">HHUSO_G33222</name>
</gene>
<dbReference type="Pfam" id="PF03024">
    <property type="entry name" value="Folate_rec"/>
    <property type="match status" value="1"/>
</dbReference>
<sequence length="263" mass="28735">MPSLCARRDLSPELQTRNHVGDECQSVAAIGCCDWGSCLKGGKHKPTPGPEPLLQECQLYSDNACCSALSPVSLDDIYWDQCGSLSPRCEGFLKRLACFYRCSPDAARWPHPSRPTAIQAVPLCLRFCQQWFDACKDDLTCARNWMRDTPANNCTGNCVTFQQMYGGGRELCQSLWGDSFLAVPEEEGSCACLTLNASDREVMEALQGQEGSPEELDTTKSGLPVRPAPCGQPRSATAPPLAGRRQRKRSVFIEDVEGSGSGF</sequence>
<evidence type="ECO:0000259" key="5">
    <source>
        <dbReference type="Pfam" id="PF03024"/>
    </source>
</evidence>
<dbReference type="EMBL" id="JAHFZB010000042">
    <property type="protein sequence ID" value="KAK6468857.1"/>
    <property type="molecule type" value="Genomic_DNA"/>
</dbReference>
<dbReference type="InterPro" id="IPR018143">
    <property type="entry name" value="Folate_rcpt-like"/>
</dbReference>
<keyword evidence="3" id="KW-1015">Disulfide bond</keyword>
<reference evidence="6 7" key="1">
    <citation type="submission" date="2021-05" db="EMBL/GenBank/DDBJ databases">
        <authorList>
            <person name="Zahm M."/>
            <person name="Klopp C."/>
            <person name="Cabau C."/>
            <person name="Kuhl H."/>
            <person name="Suciu R."/>
            <person name="Ciorpac M."/>
            <person name="Holostenco D."/>
            <person name="Gessner J."/>
            <person name="Wuertz S."/>
            <person name="Hohne C."/>
            <person name="Stock M."/>
            <person name="Gislard M."/>
            <person name="Lluch J."/>
            <person name="Milhes M."/>
            <person name="Lampietro C."/>
            <person name="Lopez Roques C."/>
            <person name="Donnadieu C."/>
            <person name="Du K."/>
            <person name="Schartl M."/>
            <person name="Guiguen Y."/>
        </authorList>
    </citation>
    <scope>NUCLEOTIDE SEQUENCE [LARGE SCALE GENOMIC DNA]</scope>
    <source>
        <strain evidence="6">Hh-F2</strain>
        <tissue evidence="6">Blood</tissue>
    </source>
</reference>
<evidence type="ECO:0000256" key="1">
    <source>
        <dbReference type="ARBA" id="ARBA00007932"/>
    </source>
</evidence>
<feature type="domain" description="Folate receptor-like" evidence="5">
    <location>
        <begin position="38"/>
        <end position="193"/>
    </location>
</feature>
<evidence type="ECO:0000313" key="6">
    <source>
        <dbReference type="EMBL" id="KAK6468857.1"/>
    </source>
</evidence>
<comment type="caution">
    <text evidence="6">The sequence shown here is derived from an EMBL/GenBank/DDBJ whole genome shotgun (WGS) entry which is preliminary data.</text>
</comment>